<accession>A0A6N8JA36</accession>
<dbReference type="InterPro" id="IPR007837">
    <property type="entry name" value="DinB"/>
</dbReference>
<dbReference type="Proteomes" id="UP000468388">
    <property type="component" value="Unassembled WGS sequence"/>
</dbReference>
<dbReference type="GO" id="GO:0046872">
    <property type="term" value="F:metal ion binding"/>
    <property type="evidence" value="ECO:0007669"/>
    <property type="project" value="UniProtKB-KW"/>
</dbReference>
<dbReference type="SUPFAM" id="SSF109854">
    <property type="entry name" value="DinB/YfiT-like putative metalloenzymes"/>
    <property type="match status" value="1"/>
</dbReference>
<evidence type="ECO:0000256" key="2">
    <source>
        <dbReference type="ARBA" id="ARBA00022723"/>
    </source>
</evidence>
<keyword evidence="5" id="KW-1185">Reference proteome</keyword>
<dbReference type="Gene3D" id="1.20.120.450">
    <property type="entry name" value="dinb family like domain"/>
    <property type="match status" value="1"/>
</dbReference>
<dbReference type="AlphaFoldDB" id="A0A6N8JA36"/>
<evidence type="ECO:0000256" key="3">
    <source>
        <dbReference type="PIRSR" id="PIRSR607837-1"/>
    </source>
</evidence>
<evidence type="ECO:0000313" key="4">
    <source>
        <dbReference type="EMBL" id="MVT41431.1"/>
    </source>
</evidence>
<protein>
    <submittedName>
        <fullName evidence="4">Damage-inducible protein DinB</fullName>
    </submittedName>
</protein>
<dbReference type="Pfam" id="PF05163">
    <property type="entry name" value="DinB"/>
    <property type="match status" value="1"/>
</dbReference>
<comment type="caution">
    <text evidence="4">The sequence shown here is derived from an EMBL/GenBank/DDBJ whole genome shotgun (WGS) entry which is preliminary data.</text>
</comment>
<dbReference type="OrthoDB" id="119432at2"/>
<reference evidence="4 5" key="1">
    <citation type="submission" date="2019-12" db="EMBL/GenBank/DDBJ databases">
        <title>The draft genomic sequence of strain Chitinophaga oryziterrae JCM 16595.</title>
        <authorList>
            <person name="Zhang X."/>
        </authorList>
    </citation>
    <scope>NUCLEOTIDE SEQUENCE [LARGE SCALE GENOMIC DNA]</scope>
    <source>
        <strain evidence="4 5">JCM 16595</strain>
    </source>
</reference>
<proteinExistence type="inferred from homology"/>
<dbReference type="EMBL" id="WRXO01000003">
    <property type="protein sequence ID" value="MVT41431.1"/>
    <property type="molecule type" value="Genomic_DNA"/>
</dbReference>
<evidence type="ECO:0000313" key="5">
    <source>
        <dbReference type="Proteomes" id="UP000468388"/>
    </source>
</evidence>
<dbReference type="RefSeq" id="WP_157300060.1">
    <property type="nucleotide sequence ID" value="NZ_BAAAZB010000025.1"/>
</dbReference>
<keyword evidence="2 3" id="KW-0479">Metal-binding</keyword>
<gene>
    <name evidence="4" type="ORF">GO495_12615</name>
</gene>
<name>A0A6N8JA36_9BACT</name>
<organism evidence="4 5">
    <name type="scientific">Chitinophaga oryziterrae</name>
    <dbReference type="NCBI Taxonomy" id="1031224"/>
    <lineage>
        <taxon>Bacteria</taxon>
        <taxon>Pseudomonadati</taxon>
        <taxon>Bacteroidota</taxon>
        <taxon>Chitinophagia</taxon>
        <taxon>Chitinophagales</taxon>
        <taxon>Chitinophagaceae</taxon>
        <taxon>Chitinophaga</taxon>
    </lineage>
</organism>
<sequence>MTNNTISVTETVITPQAMLEHWQGHRRLTRRTIEAFPEDKLFGYSVGGMRSFSELITEITDIASNGILGIVTGKWKRVEELDHYGPTAAPATKAAILEHWDEITADIDTLWPQIPAERFQEVDKAFGRYEGIISDLLLYFIDNEIHHRGQGYVYLRTLGIEPPAFWNRD</sequence>
<evidence type="ECO:0000256" key="1">
    <source>
        <dbReference type="ARBA" id="ARBA00008635"/>
    </source>
</evidence>
<feature type="binding site" evidence="3">
    <location>
        <position position="147"/>
    </location>
    <ligand>
        <name>a divalent metal cation</name>
        <dbReference type="ChEBI" id="CHEBI:60240"/>
    </ligand>
</feature>
<comment type="similarity">
    <text evidence="1">Belongs to the DinB family.</text>
</comment>
<dbReference type="InterPro" id="IPR034660">
    <property type="entry name" value="DinB/YfiT-like"/>
</dbReference>